<evidence type="ECO:0000259" key="5">
    <source>
        <dbReference type="PROSITE" id="PS50932"/>
    </source>
</evidence>
<reference evidence="7" key="1">
    <citation type="submission" date="2020-09" db="EMBL/GenBank/DDBJ databases">
        <title>Draft Genome Sequence of Paenibacillus sp. WST5.</title>
        <authorList>
            <person name="Bao Z."/>
        </authorList>
    </citation>
    <scope>NUCLEOTIDE SEQUENCE</scope>
    <source>
        <strain evidence="7">WST5</strain>
    </source>
</reference>
<evidence type="ECO:0000256" key="4">
    <source>
        <dbReference type="ARBA" id="ARBA00023163"/>
    </source>
</evidence>
<dbReference type="CDD" id="cd01392">
    <property type="entry name" value="HTH_LacI"/>
    <property type="match status" value="1"/>
</dbReference>
<protein>
    <submittedName>
        <fullName evidence="7">LacI family DNA-binding transcriptional regulator</fullName>
    </submittedName>
</protein>
<name>A0A926KKW8_9BACL</name>
<keyword evidence="3 7" id="KW-0238">DNA-binding</keyword>
<dbReference type="CDD" id="cd06267">
    <property type="entry name" value="PBP1_LacI_sugar_binding-like"/>
    <property type="match status" value="1"/>
</dbReference>
<dbReference type="Pfam" id="PF00532">
    <property type="entry name" value="Peripla_BP_1"/>
    <property type="match status" value="1"/>
</dbReference>
<dbReference type="Gene3D" id="3.40.50.2300">
    <property type="match status" value="2"/>
</dbReference>
<dbReference type="GO" id="GO:0003700">
    <property type="term" value="F:DNA-binding transcription factor activity"/>
    <property type="evidence" value="ECO:0007669"/>
    <property type="project" value="TreeGrafter"/>
</dbReference>
<dbReference type="SUPFAM" id="SSF47413">
    <property type="entry name" value="lambda repressor-like DNA-binding domains"/>
    <property type="match status" value="1"/>
</dbReference>
<dbReference type="Pfam" id="PF00356">
    <property type="entry name" value="LacI"/>
    <property type="match status" value="1"/>
</dbReference>
<keyword evidence="8" id="KW-1185">Reference proteome</keyword>
<evidence type="ECO:0000313" key="8">
    <source>
        <dbReference type="Proteomes" id="UP000650466"/>
    </source>
</evidence>
<dbReference type="InterPro" id="IPR001387">
    <property type="entry name" value="Cro/C1-type_HTH"/>
</dbReference>
<sequence length="343" mass="38647">MEKRLNDFDVKDGSPLTKMTIKDVAREAGVSTATISRVLNNSGYVSHDVKQQVLAVIRKFNYQPNAIARSLKQEKSRSIGIVLPDMANPYFMKIARTIQHRCFQEGYHLLFIDTEENPEKESEALDFLTEKRIEALILAGTGANRDQIQTISDSGIHVILFDRRFSNLKLDTVTEDNFYAAKSAVEYLLEKKHERIGIIHGPQTISTARERRQGALIGLEEAGISLLPELMIEGDYTRESGIKAIQHFSQLPDRPTAIFSSNNEMTFGIYLGLQELGIPLDSVEVVSFGDLEFSSLFQHKLSVIMQNPQELGETIGDLLIRRLNGDDDAKENRILMPRLVPSR</sequence>
<dbReference type="Gene3D" id="1.10.260.40">
    <property type="entry name" value="lambda repressor-like DNA-binding domains"/>
    <property type="match status" value="1"/>
</dbReference>
<evidence type="ECO:0000256" key="2">
    <source>
        <dbReference type="ARBA" id="ARBA00023015"/>
    </source>
</evidence>
<evidence type="ECO:0000313" key="7">
    <source>
        <dbReference type="EMBL" id="MBD0378871.1"/>
    </source>
</evidence>
<dbReference type="GO" id="GO:0000976">
    <property type="term" value="F:transcription cis-regulatory region binding"/>
    <property type="evidence" value="ECO:0007669"/>
    <property type="project" value="TreeGrafter"/>
</dbReference>
<dbReference type="AlphaFoldDB" id="A0A926KKW8"/>
<dbReference type="InterPro" id="IPR000843">
    <property type="entry name" value="HTH_LacI"/>
</dbReference>
<dbReference type="PROSITE" id="PS50943">
    <property type="entry name" value="HTH_CROC1"/>
    <property type="match status" value="1"/>
</dbReference>
<dbReference type="PANTHER" id="PTHR30146">
    <property type="entry name" value="LACI-RELATED TRANSCRIPTIONAL REPRESSOR"/>
    <property type="match status" value="1"/>
</dbReference>
<dbReference type="PANTHER" id="PTHR30146:SF148">
    <property type="entry name" value="HTH-TYPE TRANSCRIPTIONAL REPRESSOR PURR-RELATED"/>
    <property type="match status" value="1"/>
</dbReference>
<dbReference type="Proteomes" id="UP000650466">
    <property type="component" value="Unassembled WGS sequence"/>
</dbReference>
<feature type="domain" description="HTH lacI-type" evidence="5">
    <location>
        <begin position="19"/>
        <end position="73"/>
    </location>
</feature>
<gene>
    <name evidence="7" type="ORF">ICC18_01890</name>
</gene>
<dbReference type="PROSITE" id="PS50932">
    <property type="entry name" value="HTH_LACI_2"/>
    <property type="match status" value="1"/>
</dbReference>
<proteinExistence type="predicted"/>
<organism evidence="7 8">
    <name type="scientific">Paenibacillus sedimenti</name>
    <dbReference type="NCBI Taxonomy" id="2770274"/>
    <lineage>
        <taxon>Bacteria</taxon>
        <taxon>Bacillati</taxon>
        <taxon>Bacillota</taxon>
        <taxon>Bacilli</taxon>
        <taxon>Bacillales</taxon>
        <taxon>Paenibacillaceae</taxon>
        <taxon>Paenibacillus</taxon>
    </lineage>
</organism>
<dbReference type="InterPro" id="IPR010982">
    <property type="entry name" value="Lambda_DNA-bd_dom_sf"/>
</dbReference>
<dbReference type="PRINTS" id="PR00036">
    <property type="entry name" value="HTHLACI"/>
</dbReference>
<comment type="caution">
    <text evidence="7">The sequence shown here is derived from an EMBL/GenBank/DDBJ whole genome shotgun (WGS) entry which is preliminary data.</text>
</comment>
<dbReference type="PROSITE" id="PS00356">
    <property type="entry name" value="HTH_LACI_1"/>
    <property type="match status" value="1"/>
</dbReference>
<dbReference type="InterPro" id="IPR028082">
    <property type="entry name" value="Peripla_BP_I"/>
</dbReference>
<keyword evidence="1" id="KW-0678">Repressor</keyword>
<dbReference type="InterPro" id="IPR001761">
    <property type="entry name" value="Peripla_BP/Lac1_sug-bd_dom"/>
</dbReference>
<keyword evidence="4" id="KW-0804">Transcription</keyword>
<evidence type="ECO:0000259" key="6">
    <source>
        <dbReference type="PROSITE" id="PS50943"/>
    </source>
</evidence>
<accession>A0A926KKW8</accession>
<dbReference type="EMBL" id="JACVVD010000001">
    <property type="protein sequence ID" value="MBD0378871.1"/>
    <property type="molecule type" value="Genomic_DNA"/>
</dbReference>
<keyword evidence="2" id="KW-0805">Transcription regulation</keyword>
<feature type="domain" description="HTH cro/C1-type" evidence="6">
    <location>
        <begin position="18"/>
        <end position="63"/>
    </location>
</feature>
<dbReference type="SUPFAM" id="SSF53822">
    <property type="entry name" value="Periplasmic binding protein-like I"/>
    <property type="match status" value="1"/>
</dbReference>
<evidence type="ECO:0000256" key="1">
    <source>
        <dbReference type="ARBA" id="ARBA00022491"/>
    </source>
</evidence>
<evidence type="ECO:0000256" key="3">
    <source>
        <dbReference type="ARBA" id="ARBA00023125"/>
    </source>
</evidence>
<dbReference type="SMART" id="SM00354">
    <property type="entry name" value="HTH_LACI"/>
    <property type="match status" value="1"/>
</dbReference>